<protein>
    <submittedName>
        <fullName evidence="6">Histidine kinase</fullName>
    </submittedName>
</protein>
<keyword evidence="2 6" id="KW-0418">Kinase</keyword>
<organism evidence="6 7">
    <name type="scientific">Winkia neuii subsp. anitrata</name>
    <dbReference type="NCBI Taxonomy" id="29318"/>
    <lineage>
        <taxon>Bacteria</taxon>
        <taxon>Bacillati</taxon>
        <taxon>Actinomycetota</taxon>
        <taxon>Actinomycetes</taxon>
        <taxon>Actinomycetales</taxon>
        <taxon>Actinomycetaceae</taxon>
        <taxon>Winkia</taxon>
    </lineage>
</organism>
<dbReference type="Gene3D" id="3.30.565.10">
    <property type="entry name" value="Histidine kinase-like ATPase, C-terminal domain"/>
    <property type="match status" value="1"/>
</dbReference>
<reference evidence="6" key="1">
    <citation type="submission" date="2023-01" db="EMBL/GenBank/DDBJ databases">
        <title>Comparative Genomic Analysis of the Clinically-Derived Winkia Strain NY0527 Provides Evidence into the Taxonomic Reassignment of Winkia neuii and Characterizes Their Virulence Traits.</title>
        <authorList>
            <person name="Cai X."/>
            <person name="Peng Y."/>
            <person name="Li M."/>
            <person name="Qiu Y."/>
            <person name="Wang Y."/>
            <person name="Xu L."/>
            <person name="Hou Q."/>
        </authorList>
    </citation>
    <scope>NUCLEOTIDE SEQUENCE</scope>
    <source>
        <strain evidence="6">NY0527</strain>
    </source>
</reference>
<sequence>MLTTSRAATQPLRERLESLPWALPYLIFMWIFPLIGVASASELFWTIWWQIAFTAVYAQTWVRSDSAPVSGSVDRAVLITIALICLLAAVVVYISGVPLMAAYCFPYLAAIITFQLPRAYIGRSSIVLGVAMVVLLVSTYITGPRDVNMLIAPGVTVIGYFMTAKARQGVEEDRAKAVAAADRVEASKEGERARISADLHDVLGQTLTAINVNAQVGAKMLEAGREVEATQFLQQVQHLSHQALADMRAVVAATRQADINEELESARQLAKAAGIALDIKDDGHPPQGAPNTVAAHVLREGVANVVHHSAASRIRIQISPTELSIIDNGRQKKESHRQGTGLQKLRERAADVGELSWGQDQAGFRLHFSLRKGESSDKRCRG</sequence>
<name>A0AB38XPE8_9ACTO</name>
<dbReference type="InterPro" id="IPR011712">
    <property type="entry name" value="Sig_transdc_His_kin_sub3_dim/P"/>
</dbReference>
<evidence type="ECO:0000259" key="5">
    <source>
        <dbReference type="Pfam" id="PF07730"/>
    </source>
</evidence>
<dbReference type="KEGG" id="wne:PIG85_00550"/>
<keyword evidence="3" id="KW-0902">Two-component regulatory system</keyword>
<gene>
    <name evidence="6" type="ORF">PIG85_00550</name>
</gene>
<feature type="transmembrane region" description="Helical" evidence="4">
    <location>
        <begin position="76"/>
        <end position="94"/>
    </location>
</feature>
<dbReference type="GO" id="GO:0046983">
    <property type="term" value="F:protein dimerization activity"/>
    <property type="evidence" value="ECO:0007669"/>
    <property type="project" value="InterPro"/>
</dbReference>
<evidence type="ECO:0000313" key="6">
    <source>
        <dbReference type="EMBL" id="WCE46168.1"/>
    </source>
</evidence>
<dbReference type="EMBL" id="CP116394">
    <property type="protein sequence ID" value="WCE46168.1"/>
    <property type="molecule type" value="Genomic_DNA"/>
</dbReference>
<feature type="transmembrane region" description="Helical" evidence="4">
    <location>
        <begin position="21"/>
        <end position="41"/>
    </location>
</feature>
<keyword evidence="4" id="KW-1133">Transmembrane helix</keyword>
<evidence type="ECO:0000313" key="7">
    <source>
        <dbReference type="Proteomes" id="UP001211044"/>
    </source>
</evidence>
<dbReference type="PANTHER" id="PTHR24421">
    <property type="entry name" value="NITRATE/NITRITE SENSOR PROTEIN NARX-RELATED"/>
    <property type="match status" value="1"/>
</dbReference>
<keyword evidence="1" id="KW-0808">Transferase</keyword>
<dbReference type="GO" id="GO:0000155">
    <property type="term" value="F:phosphorelay sensor kinase activity"/>
    <property type="evidence" value="ECO:0007669"/>
    <property type="project" value="InterPro"/>
</dbReference>
<feature type="transmembrane region" description="Helical" evidence="4">
    <location>
        <begin position="124"/>
        <end position="141"/>
    </location>
</feature>
<keyword evidence="4" id="KW-0812">Transmembrane</keyword>
<dbReference type="GO" id="GO:0016020">
    <property type="term" value="C:membrane"/>
    <property type="evidence" value="ECO:0007669"/>
    <property type="project" value="InterPro"/>
</dbReference>
<dbReference type="InterPro" id="IPR050482">
    <property type="entry name" value="Sensor_HK_TwoCompSys"/>
</dbReference>
<accession>A0AB38XPE8</accession>
<evidence type="ECO:0000256" key="2">
    <source>
        <dbReference type="ARBA" id="ARBA00022777"/>
    </source>
</evidence>
<dbReference type="Gene3D" id="1.20.5.1930">
    <property type="match status" value="1"/>
</dbReference>
<evidence type="ECO:0000256" key="3">
    <source>
        <dbReference type="ARBA" id="ARBA00023012"/>
    </source>
</evidence>
<dbReference type="Proteomes" id="UP001211044">
    <property type="component" value="Chromosome"/>
</dbReference>
<dbReference type="Pfam" id="PF07730">
    <property type="entry name" value="HisKA_3"/>
    <property type="match status" value="1"/>
</dbReference>
<evidence type="ECO:0000256" key="4">
    <source>
        <dbReference type="SAM" id="Phobius"/>
    </source>
</evidence>
<keyword evidence="4" id="KW-0472">Membrane</keyword>
<proteinExistence type="predicted"/>
<dbReference type="InterPro" id="IPR036890">
    <property type="entry name" value="HATPase_C_sf"/>
</dbReference>
<dbReference type="AlphaFoldDB" id="A0AB38XPE8"/>
<dbReference type="RefSeq" id="WP_004806987.1">
    <property type="nucleotide sequence ID" value="NZ_CP116394.1"/>
</dbReference>
<dbReference type="PANTHER" id="PTHR24421:SF63">
    <property type="entry name" value="SENSOR HISTIDINE KINASE DESK"/>
    <property type="match status" value="1"/>
</dbReference>
<feature type="domain" description="Signal transduction histidine kinase subgroup 3 dimerisation and phosphoacceptor" evidence="5">
    <location>
        <begin position="191"/>
        <end position="257"/>
    </location>
</feature>
<evidence type="ECO:0000256" key="1">
    <source>
        <dbReference type="ARBA" id="ARBA00022679"/>
    </source>
</evidence>